<dbReference type="PANTHER" id="PTHR10762:SF2">
    <property type="entry name" value="2-(3-AMINO-3-CARBOXYPROPYL)HISTIDINE SYNTHASE SUBUNIT 2"/>
    <property type="match status" value="1"/>
</dbReference>
<dbReference type="OrthoDB" id="449241at2759"/>
<dbReference type="STRING" id="94643.A0A2A9MGB6"/>
<dbReference type="Gene3D" id="3.40.50.11840">
    <property type="entry name" value="Diphthamide synthesis DPH1/DPH2 domain 1"/>
    <property type="match status" value="1"/>
</dbReference>
<reference evidence="7 8" key="1">
    <citation type="submission" date="2017-09" db="EMBL/GenBank/DDBJ databases">
        <title>Genome sequencing of Besnoitia besnoiti strain Bb-Ger1.</title>
        <authorList>
            <person name="Schares G."/>
            <person name="Venepally P."/>
            <person name="Lorenzi H.A."/>
        </authorList>
    </citation>
    <scope>NUCLEOTIDE SEQUENCE [LARGE SCALE GENOMIC DNA]</scope>
    <source>
        <strain evidence="7 8">Bb-Ger1</strain>
    </source>
</reference>
<feature type="region of interest" description="Disordered" evidence="6">
    <location>
        <begin position="167"/>
        <end position="262"/>
    </location>
</feature>
<feature type="compositionally biased region" description="Basic and acidic residues" evidence="6">
    <location>
        <begin position="1393"/>
        <end position="1410"/>
    </location>
</feature>
<accession>A0A2A9MGB6</accession>
<name>A0A2A9MGB6_BESBE</name>
<feature type="region of interest" description="Disordered" evidence="6">
    <location>
        <begin position="1048"/>
        <end position="1077"/>
    </location>
</feature>
<feature type="compositionally biased region" description="Gly residues" evidence="6">
    <location>
        <begin position="176"/>
        <end position="185"/>
    </location>
</feature>
<feature type="compositionally biased region" description="Low complexity" evidence="6">
    <location>
        <begin position="732"/>
        <end position="749"/>
    </location>
</feature>
<dbReference type="GO" id="GO:0090560">
    <property type="term" value="F:2-(3-amino-3-carboxypropyl)histidine synthase activity"/>
    <property type="evidence" value="ECO:0007669"/>
    <property type="project" value="InterPro"/>
</dbReference>
<dbReference type="EMBL" id="NWUJ01000002">
    <property type="protein sequence ID" value="PFH37548.1"/>
    <property type="molecule type" value="Genomic_DNA"/>
</dbReference>
<feature type="region of interest" description="Disordered" evidence="6">
    <location>
        <begin position="618"/>
        <end position="652"/>
    </location>
</feature>
<gene>
    <name evidence="7" type="ORF">BESB_040060</name>
</gene>
<dbReference type="VEuPathDB" id="ToxoDB:BESB_040060"/>
<organism evidence="7 8">
    <name type="scientific">Besnoitia besnoiti</name>
    <name type="common">Apicomplexan protozoan</name>
    <dbReference type="NCBI Taxonomy" id="94643"/>
    <lineage>
        <taxon>Eukaryota</taxon>
        <taxon>Sar</taxon>
        <taxon>Alveolata</taxon>
        <taxon>Apicomplexa</taxon>
        <taxon>Conoidasida</taxon>
        <taxon>Coccidia</taxon>
        <taxon>Eucoccidiorida</taxon>
        <taxon>Eimeriorina</taxon>
        <taxon>Sarcocystidae</taxon>
        <taxon>Besnoitia</taxon>
    </lineage>
</organism>
<evidence type="ECO:0000256" key="5">
    <source>
        <dbReference type="ARBA" id="ARBA00023014"/>
    </source>
</evidence>
<evidence type="ECO:0000313" key="8">
    <source>
        <dbReference type="Proteomes" id="UP000224006"/>
    </source>
</evidence>
<dbReference type="SFLD" id="SFLDS00032">
    <property type="entry name" value="Radical_SAM_3-amino-3-carboxyp"/>
    <property type="match status" value="1"/>
</dbReference>
<feature type="region of interest" description="Disordered" evidence="6">
    <location>
        <begin position="570"/>
        <end position="590"/>
    </location>
</feature>
<dbReference type="Proteomes" id="UP000224006">
    <property type="component" value="Chromosome II"/>
</dbReference>
<evidence type="ECO:0000256" key="4">
    <source>
        <dbReference type="ARBA" id="ARBA00023004"/>
    </source>
</evidence>
<dbReference type="NCBIfam" id="TIGR00322">
    <property type="entry name" value="diphth2_R"/>
    <property type="match status" value="1"/>
</dbReference>
<dbReference type="KEGG" id="bbes:BESB_040060"/>
<feature type="compositionally biased region" description="Acidic residues" evidence="6">
    <location>
        <begin position="1054"/>
        <end position="1063"/>
    </location>
</feature>
<evidence type="ECO:0000256" key="2">
    <source>
        <dbReference type="ARBA" id="ARBA00005156"/>
    </source>
</evidence>
<dbReference type="UniPathway" id="UPA00559"/>
<dbReference type="PANTHER" id="PTHR10762">
    <property type="entry name" value="DIPHTHAMIDE BIOSYNTHESIS PROTEIN"/>
    <property type="match status" value="1"/>
</dbReference>
<dbReference type="Pfam" id="PF01866">
    <property type="entry name" value="Diphthamide_syn"/>
    <property type="match status" value="1"/>
</dbReference>
<proteinExistence type="predicted"/>
<feature type="compositionally biased region" description="Low complexity" evidence="6">
    <location>
        <begin position="497"/>
        <end position="513"/>
    </location>
</feature>
<comment type="caution">
    <text evidence="7">The sequence shown here is derived from an EMBL/GenBank/DDBJ whole genome shotgun (WGS) entry which is preliminary data.</text>
</comment>
<feature type="region of interest" description="Disordered" evidence="6">
    <location>
        <begin position="1386"/>
        <end position="1410"/>
    </location>
</feature>
<dbReference type="InterPro" id="IPR042265">
    <property type="entry name" value="DPH1/DPH2_3"/>
</dbReference>
<evidence type="ECO:0000256" key="3">
    <source>
        <dbReference type="ARBA" id="ARBA00022723"/>
    </source>
</evidence>
<evidence type="ECO:0000256" key="1">
    <source>
        <dbReference type="ARBA" id="ARBA00001966"/>
    </source>
</evidence>
<feature type="compositionally biased region" description="Basic and acidic residues" evidence="6">
    <location>
        <begin position="577"/>
        <end position="586"/>
    </location>
</feature>
<dbReference type="Gene3D" id="3.40.50.11860">
    <property type="entry name" value="Diphthamide synthesis DPH1/DPH2 domain 3"/>
    <property type="match status" value="1"/>
</dbReference>
<dbReference type="GeneID" id="40308987"/>
<keyword evidence="4" id="KW-0408">Iron</keyword>
<feature type="region of interest" description="Disordered" evidence="6">
    <location>
        <begin position="692"/>
        <end position="711"/>
    </location>
</feature>
<dbReference type="InterPro" id="IPR016435">
    <property type="entry name" value="DPH1/DPH2"/>
</dbReference>
<feature type="region of interest" description="Disordered" evidence="6">
    <location>
        <begin position="497"/>
        <end position="538"/>
    </location>
</feature>
<evidence type="ECO:0008006" key="9">
    <source>
        <dbReference type="Google" id="ProtNLM"/>
    </source>
</evidence>
<comment type="cofactor">
    <cofactor evidence="1">
        <name>[4Fe-4S] cluster</name>
        <dbReference type="ChEBI" id="CHEBI:49883"/>
    </cofactor>
</comment>
<dbReference type="GO" id="GO:0017183">
    <property type="term" value="P:protein histidyl modification to diphthamide"/>
    <property type="evidence" value="ECO:0007669"/>
    <property type="project" value="UniProtKB-UniPathway"/>
</dbReference>
<keyword evidence="3" id="KW-0479">Metal-binding</keyword>
<comment type="pathway">
    <text evidence="2">Protein modification; peptidyl-diphthamide biosynthesis.</text>
</comment>
<dbReference type="GO" id="GO:0051536">
    <property type="term" value="F:iron-sulfur cluster binding"/>
    <property type="evidence" value="ECO:0007669"/>
    <property type="project" value="UniProtKB-KW"/>
</dbReference>
<dbReference type="InterPro" id="IPR042263">
    <property type="entry name" value="DPH1/DPH2_1"/>
</dbReference>
<dbReference type="GO" id="GO:0046872">
    <property type="term" value="F:metal ion binding"/>
    <property type="evidence" value="ECO:0007669"/>
    <property type="project" value="UniProtKB-KW"/>
</dbReference>
<feature type="region of interest" description="Disordered" evidence="6">
    <location>
        <begin position="730"/>
        <end position="753"/>
    </location>
</feature>
<feature type="compositionally biased region" description="Basic and acidic residues" evidence="6">
    <location>
        <begin position="625"/>
        <end position="636"/>
    </location>
</feature>
<keyword evidence="5" id="KW-0411">Iron-sulfur</keyword>
<feature type="region of interest" description="Disordered" evidence="6">
    <location>
        <begin position="360"/>
        <end position="406"/>
    </location>
</feature>
<protein>
    <recommendedName>
        <fullName evidence="9">Diphthamide biosynthesis protein 2</fullName>
    </recommendedName>
</protein>
<evidence type="ECO:0000313" key="7">
    <source>
        <dbReference type="EMBL" id="PFH37548.1"/>
    </source>
</evidence>
<feature type="compositionally biased region" description="Basic and acidic residues" evidence="6">
    <location>
        <begin position="1277"/>
        <end position="1288"/>
    </location>
</feature>
<dbReference type="RefSeq" id="XP_029221557.1">
    <property type="nucleotide sequence ID" value="XM_029362592.1"/>
</dbReference>
<sequence length="1410" mass="148702">MVESSSSAAAAGAAGSLLLPGGSMETLLRRTSLGGAGIRVPCPLCSSVACSSCACFALPPASSVPARSFSTLSAKRPNSSCTGAHAHAGDARLPAGGASPGRAVEPADDFFEVDDLACLLSRNSSWTRVAVQLPTEMLAEAPWLSHRLRTACKNSRDSLCSVLARGAETPSPACAGGPGAAGRGGDVSRERGAPERDAATPQGAAVRRANLAGEEIETEDQLRKRIKMGMKAGDASKPGATAEDGGGVADAHQKETCGGGNDPARCKPATVLAKEEKRKGGVAPTFFLLGDTVHSSCCADQIAASHIEPHALIHYGYSCVSWPATSPPYPILYRYTSLPLNVSHFSCSLCRRLKQLRAENQAAGRDVEPRTHSRGGSPSPGRSPRRAQADAPQSASRGEGTGRGPSLTFVSSALGDGLSLSAALQQSSSSLAFRGRVGPTAPPSTFRPVSSLSGGGIFFRSSASAPLVLVYDVRYQYALPCILQHLASLFLAPSPPSSVSTTPPLSSPASGTPPLHPVRSPAPHSNGGDSVEGTAYSSGSSSPRTYAFCATSEHSLQAAADALAAAEGQQHQAALGDRGRQREKAPLRGIEQGGPLVLGCEIASGGGSRMAVVGNAMQPAAPRELSPERDGSDWRHCSPSPSASSDLIKRVGGGAGDWQPTSLCVALAPSACLPSSKSFNLRTLEPLSQRAAQQVEKLEEEEELDPSELQRRQFSSLTISFASPSASMTLQSASTPGAASAGPAAASAEPPSPAPPPTWLFSLPFSWTPRLVFLGPQLQPAQRLLQQQAAARVAGGKAGGGEGFSVRAAGASLRLSLNAYTTVAGRFVFQVFYRTFDRTVGLAPVLPLPSCIGRGASSSKRAKAPSARPEFVPIDVALGGWSAVADCGAGGRERGGEVAFLYLGPTVDSAPSESQPVQPAGAARFTYTSASHPAAYSFATALAGVSGEGPAGGGACQASPSLVVERVFEGNETLAGWRSYREMRRKLVPSPLLLRLLLRYGGGDRARVLSYDPTFFTGPPNQEHLVQQFQRLQLVDQQREEEDAELLLLSPDTTADEAEDLPDEGSRRRRRPRTLFGGVDRRRAASPSFWSQQEEEELAALDGVGEEEKDYFRASLCILDEVDRASLASQKQYARVTPFAETTTCAALLLLGSQVYGQPSVLAYVQKKLQDMGREDDDRQPRHVVRIAMGEVTPAKLLNFEEVDAACLFGCPELCLRLQQEQKYRGISQLLVLPIDALVATDEAFPWSPSRLMIEADELSQEIAAVCASQQRPKAPRAPEEPEKREEGESAYASLSEQLSEDLVERAGQGSAGEQRAHTDVAKEKANGWEVALRGGSDALQCVLGQDVLRTNAARNYKGVTFGEEAVQEQGKYERFPPAQEILEGLSGVASGYDKEKHDRTREREEAGAE</sequence>
<evidence type="ECO:0000256" key="6">
    <source>
        <dbReference type="SAM" id="MobiDB-lite"/>
    </source>
</evidence>
<feature type="compositionally biased region" description="Basic and acidic residues" evidence="6">
    <location>
        <begin position="186"/>
        <end position="198"/>
    </location>
</feature>
<feature type="region of interest" description="Disordered" evidence="6">
    <location>
        <begin position="1268"/>
        <end position="1295"/>
    </location>
</feature>
<keyword evidence="8" id="KW-1185">Reference proteome</keyword>